<evidence type="ECO:0000259" key="7">
    <source>
        <dbReference type="PROSITE" id="PS50988"/>
    </source>
</evidence>
<dbReference type="PROSITE" id="PS50988">
    <property type="entry name" value="TROVE"/>
    <property type="match status" value="1"/>
</dbReference>
<dbReference type="Gene3D" id="3.40.50.410">
    <property type="entry name" value="von Willebrand factor, type A domain"/>
    <property type="match status" value="1"/>
</dbReference>
<gene>
    <name evidence="8" type="ORF">CHIRRI_LOCUS11328</name>
</gene>
<evidence type="ECO:0000313" key="8">
    <source>
        <dbReference type="EMBL" id="CAG9808489.1"/>
    </source>
</evidence>
<keyword evidence="9" id="KW-1185">Reference proteome</keyword>
<reference evidence="8" key="2">
    <citation type="submission" date="2022-10" db="EMBL/GenBank/DDBJ databases">
        <authorList>
            <consortium name="ENA_rothamsted_submissions"/>
            <consortium name="culmorum"/>
            <person name="King R."/>
        </authorList>
    </citation>
    <scope>NUCLEOTIDE SEQUENCE</scope>
</reference>
<dbReference type="PANTHER" id="PTHR14202">
    <property type="entry name" value="60 KDA RIBONUCLEOPROTEIN SSA/RO"/>
    <property type="match status" value="1"/>
</dbReference>
<evidence type="ECO:0000256" key="4">
    <source>
        <dbReference type="ARBA" id="ARBA00022723"/>
    </source>
</evidence>
<comment type="subcellular location">
    <subcellularLocation>
        <location evidence="1">Cytoplasm</location>
    </subcellularLocation>
</comment>
<keyword evidence="5" id="KW-0694">RNA-binding</keyword>
<dbReference type="GO" id="GO:0003723">
    <property type="term" value="F:RNA binding"/>
    <property type="evidence" value="ECO:0007669"/>
    <property type="project" value="UniProtKB-KW"/>
</dbReference>
<protein>
    <recommendedName>
        <fullName evidence="7">TROVE domain-containing protein</fullName>
    </recommendedName>
</protein>
<dbReference type="InterPro" id="IPR040322">
    <property type="entry name" value="TROVE2"/>
</dbReference>
<dbReference type="SUPFAM" id="SSF140864">
    <property type="entry name" value="TROVE domain-like"/>
    <property type="match status" value="1"/>
</dbReference>
<evidence type="ECO:0000256" key="2">
    <source>
        <dbReference type="ARBA" id="ARBA00007814"/>
    </source>
</evidence>
<accession>A0A9N9WTF6</accession>
<dbReference type="InterPro" id="IPR036465">
    <property type="entry name" value="vWFA_dom_sf"/>
</dbReference>
<keyword evidence="6" id="KW-0687">Ribonucleoprotein</keyword>
<dbReference type="InterPro" id="IPR008858">
    <property type="entry name" value="TROVE_dom"/>
</dbReference>
<organism evidence="8 9">
    <name type="scientific">Chironomus riparius</name>
    <dbReference type="NCBI Taxonomy" id="315576"/>
    <lineage>
        <taxon>Eukaryota</taxon>
        <taxon>Metazoa</taxon>
        <taxon>Ecdysozoa</taxon>
        <taxon>Arthropoda</taxon>
        <taxon>Hexapoda</taxon>
        <taxon>Insecta</taxon>
        <taxon>Pterygota</taxon>
        <taxon>Neoptera</taxon>
        <taxon>Endopterygota</taxon>
        <taxon>Diptera</taxon>
        <taxon>Nematocera</taxon>
        <taxon>Chironomoidea</taxon>
        <taxon>Chironomidae</taxon>
        <taxon>Chironominae</taxon>
        <taxon>Chironomus</taxon>
    </lineage>
</organism>
<dbReference type="Pfam" id="PF25045">
    <property type="entry name" value="vWA_Ro60"/>
    <property type="match status" value="1"/>
</dbReference>
<evidence type="ECO:0000256" key="5">
    <source>
        <dbReference type="ARBA" id="ARBA00022884"/>
    </source>
</evidence>
<dbReference type="GO" id="GO:1990904">
    <property type="term" value="C:ribonucleoprotein complex"/>
    <property type="evidence" value="ECO:0007669"/>
    <property type="project" value="UniProtKB-KW"/>
</dbReference>
<dbReference type="OrthoDB" id="6098064at2759"/>
<dbReference type="GO" id="GO:0046872">
    <property type="term" value="F:metal ion binding"/>
    <property type="evidence" value="ECO:0007669"/>
    <property type="project" value="UniProtKB-KW"/>
</dbReference>
<dbReference type="PANTHER" id="PTHR14202:SF0">
    <property type="entry name" value="RNA-BINDING PROTEIN RO60"/>
    <property type="match status" value="1"/>
</dbReference>
<evidence type="ECO:0000313" key="9">
    <source>
        <dbReference type="Proteomes" id="UP001153620"/>
    </source>
</evidence>
<proteinExistence type="inferred from homology"/>
<dbReference type="SUPFAM" id="SSF53300">
    <property type="entry name" value="vWA-like"/>
    <property type="match status" value="1"/>
</dbReference>
<dbReference type="AlphaFoldDB" id="A0A9N9WTF6"/>
<dbReference type="InterPro" id="IPR037214">
    <property type="entry name" value="TROVE_dom_sf"/>
</dbReference>
<evidence type="ECO:0000256" key="3">
    <source>
        <dbReference type="ARBA" id="ARBA00022490"/>
    </source>
</evidence>
<evidence type="ECO:0000256" key="6">
    <source>
        <dbReference type="ARBA" id="ARBA00023274"/>
    </source>
</evidence>
<reference evidence="8" key="1">
    <citation type="submission" date="2022-01" db="EMBL/GenBank/DDBJ databases">
        <authorList>
            <person name="King R."/>
        </authorList>
    </citation>
    <scope>NUCLEOTIDE SEQUENCE</scope>
</reference>
<dbReference type="Proteomes" id="UP001153620">
    <property type="component" value="Chromosome 3"/>
</dbReference>
<name>A0A9N9WTF6_9DIPT</name>
<comment type="similarity">
    <text evidence="2">Belongs to the Ro 60 kDa family.</text>
</comment>
<sequence>MSENQNVEVAEIKEEVKEELKVDSTLALNRYIFMREVNSYFVNNEEQSKNKMKLWSLTSYNIDNHIKKLTETDLLTPLNLIKKAVQSKSLYSSNEALWCLAYCLSQLKNDDLRKEIRKNFNELVTTSDQLLIFMHAFQLMKGGKMNFGRGMRSMLGKWYSDKTSDQLFDFLYSTRKYERISHKNIIYKLHLKIDDKEKNKVIQSIYKNQDTLEKDPEPTVLDKMIVKHRFLKSRRDTKEVVEILKAKEFSYKIHHIPPLSLKNQEVVDLILPNMTLTEVIDNLITFCSYKMLKVHEPISRKICNALQVNNKTINEAKLHPIHIFAIMKELEKRLTVHHHENPHKNENGNTAAAASDDKSLDKKVSNQYIIKKLFHIFNHTLNEQPKTGCRYFITVDFRHFSKRQSKVFGMRNVLCSELQAIVALTLLKNEKEVTVMSFSETNNKLKPVEWNSETSFEKALELYEKEIKENAKTKEIITLPLKKAIEDKKKVDVFITFVSSLGRCMGKNGKPDQIFAELQNYRKVMNLKMTKYVIINMTRKTPDMKYDEKNINNKGVLEIVGFSEKSAKVLEAYAKNCFA</sequence>
<feature type="domain" description="TROVE" evidence="7">
    <location>
        <begin position="11"/>
        <end position="355"/>
    </location>
</feature>
<dbReference type="InterPro" id="IPR056800">
    <property type="entry name" value="vWA_Ro60"/>
</dbReference>
<keyword evidence="3" id="KW-0963">Cytoplasm</keyword>
<keyword evidence="4" id="KW-0479">Metal-binding</keyword>
<dbReference type="EMBL" id="OU895879">
    <property type="protein sequence ID" value="CAG9808489.1"/>
    <property type="molecule type" value="Genomic_DNA"/>
</dbReference>
<dbReference type="GO" id="GO:0005737">
    <property type="term" value="C:cytoplasm"/>
    <property type="evidence" value="ECO:0007669"/>
    <property type="project" value="UniProtKB-SubCell"/>
</dbReference>
<evidence type="ECO:0000256" key="1">
    <source>
        <dbReference type="ARBA" id="ARBA00004496"/>
    </source>
</evidence>